<dbReference type="AlphaFoldDB" id="A0A3N5ADI9"/>
<dbReference type="RefSeq" id="WP_123931241.1">
    <property type="nucleotide sequence ID" value="NZ_RKRE01000003.1"/>
</dbReference>
<dbReference type="Gene3D" id="1.10.287.470">
    <property type="entry name" value="Helix hairpin bin"/>
    <property type="match status" value="2"/>
</dbReference>
<evidence type="ECO:0000259" key="5">
    <source>
        <dbReference type="Pfam" id="PF25881"/>
    </source>
</evidence>
<sequence length="414" mass="42778">MRGAKFWLAAAAGVLVAAVVAAAVWRGMHPPAVAVKTGVAEERLFEDKVLATGRVETLRQAAVVAPFAARLLLLDVAEGDRVAAGQVVAVFDTADADDRVKEAEAALKAAEAELAAALAPARPEEVVQAEAALEAAQAAAQAAQKRVERYRYLVEQEAASPAELEAAEADYARAQAEVTAAGARLAALKEPDARRIAPLKARVAQARVALANARRMATKGRVTAPISGVVLQIAAKEGDFLQPGALVLTVGDPAGLRVVADLNEQDVAGVAAGQEAVVTWAGRPGKTWPGKVSRVAPAVTKKIEQQQAENVVRVYVKPEGAGLLPGATVDVVIHRVKPHRAVVVPNDAVVGAGKTAAVFTVEKGVARRRAVTLGGANELYTEILAGLSPGATVILNPKEIKDGQPVRAAGGAQP</sequence>
<dbReference type="GO" id="GO:0022857">
    <property type="term" value="F:transmembrane transporter activity"/>
    <property type="evidence" value="ECO:0007669"/>
    <property type="project" value="InterPro"/>
</dbReference>
<dbReference type="InterPro" id="IPR059052">
    <property type="entry name" value="HH_YbhG-like"/>
</dbReference>
<dbReference type="Pfam" id="PF25881">
    <property type="entry name" value="HH_YBHG"/>
    <property type="match status" value="1"/>
</dbReference>
<evidence type="ECO:0000313" key="8">
    <source>
        <dbReference type="EMBL" id="RPF42704.1"/>
    </source>
</evidence>
<evidence type="ECO:0000313" key="9">
    <source>
        <dbReference type="Proteomes" id="UP000282654"/>
    </source>
</evidence>
<dbReference type="OrthoDB" id="9791520at2"/>
<dbReference type="GO" id="GO:0016020">
    <property type="term" value="C:membrane"/>
    <property type="evidence" value="ECO:0007669"/>
    <property type="project" value="InterPro"/>
</dbReference>
<dbReference type="Proteomes" id="UP000282654">
    <property type="component" value="Unassembled WGS sequence"/>
</dbReference>
<evidence type="ECO:0000259" key="6">
    <source>
        <dbReference type="Pfam" id="PF25954"/>
    </source>
</evidence>
<comment type="subcellular location">
    <subcellularLocation>
        <location evidence="1">Cell envelope</location>
    </subcellularLocation>
</comment>
<dbReference type="PANTHER" id="PTHR32347">
    <property type="entry name" value="EFFLUX SYSTEM COMPONENT YKNX-RELATED"/>
    <property type="match status" value="1"/>
</dbReference>
<evidence type="ECO:0000256" key="4">
    <source>
        <dbReference type="SAM" id="Coils"/>
    </source>
</evidence>
<dbReference type="Gene3D" id="2.40.420.20">
    <property type="match status" value="1"/>
</dbReference>
<evidence type="ECO:0000259" key="7">
    <source>
        <dbReference type="Pfam" id="PF25989"/>
    </source>
</evidence>
<dbReference type="PANTHER" id="PTHR32347:SF23">
    <property type="entry name" value="BLL5650 PROTEIN"/>
    <property type="match status" value="1"/>
</dbReference>
<dbReference type="Gene3D" id="2.40.30.170">
    <property type="match status" value="1"/>
</dbReference>
<keyword evidence="9" id="KW-1185">Reference proteome</keyword>
<organism evidence="8 9">
    <name type="scientific">Thermodesulfitimonas autotrophica</name>
    <dbReference type="NCBI Taxonomy" id="1894989"/>
    <lineage>
        <taxon>Bacteria</taxon>
        <taxon>Bacillati</taxon>
        <taxon>Bacillota</taxon>
        <taxon>Clostridia</taxon>
        <taxon>Thermoanaerobacterales</taxon>
        <taxon>Thermoanaerobacteraceae</taxon>
        <taxon>Thermodesulfitimonas</taxon>
    </lineage>
</organism>
<comment type="similarity">
    <text evidence="2">Belongs to the membrane fusion protein (MFP) (TC 8.A.1) family.</text>
</comment>
<feature type="coiled-coil region" evidence="4">
    <location>
        <begin position="93"/>
        <end position="184"/>
    </location>
</feature>
<dbReference type="Gene3D" id="2.40.50.100">
    <property type="match status" value="1"/>
</dbReference>
<dbReference type="InterPro" id="IPR058637">
    <property type="entry name" value="YknX-like_C"/>
</dbReference>
<dbReference type="EMBL" id="RKRE01000003">
    <property type="protein sequence ID" value="RPF42704.1"/>
    <property type="molecule type" value="Genomic_DNA"/>
</dbReference>
<dbReference type="SUPFAM" id="SSF111369">
    <property type="entry name" value="HlyD-like secretion proteins"/>
    <property type="match status" value="1"/>
</dbReference>
<feature type="domain" description="YknX-like C-terminal permuted SH3-like" evidence="7">
    <location>
        <begin position="342"/>
        <end position="407"/>
    </location>
</feature>
<comment type="caution">
    <text evidence="8">The sequence shown here is derived from an EMBL/GenBank/DDBJ whole genome shotgun (WGS) entry which is preliminary data.</text>
</comment>
<dbReference type="NCBIfam" id="TIGR01730">
    <property type="entry name" value="RND_mfp"/>
    <property type="match status" value="1"/>
</dbReference>
<reference evidence="8 9" key="1">
    <citation type="submission" date="2018-11" db="EMBL/GenBank/DDBJ databases">
        <title>Genomic Encyclopedia of Type Strains, Phase IV (KMG-IV): sequencing the most valuable type-strain genomes for metagenomic binning, comparative biology and taxonomic classification.</title>
        <authorList>
            <person name="Goeker M."/>
        </authorList>
    </citation>
    <scope>NUCLEOTIDE SEQUENCE [LARGE SCALE GENOMIC DNA]</scope>
    <source>
        <strain evidence="8 9">DSM 102936</strain>
    </source>
</reference>
<dbReference type="InterPro" id="IPR058792">
    <property type="entry name" value="Beta-barrel_RND_2"/>
</dbReference>
<dbReference type="GO" id="GO:0030313">
    <property type="term" value="C:cell envelope"/>
    <property type="evidence" value="ECO:0007669"/>
    <property type="project" value="UniProtKB-SubCell"/>
</dbReference>
<accession>A0A3N5ADI9</accession>
<evidence type="ECO:0000256" key="2">
    <source>
        <dbReference type="ARBA" id="ARBA00009477"/>
    </source>
</evidence>
<dbReference type="InterPro" id="IPR006143">
    <property type="entry name" value="RND_pump_MFP"/>
</dbReference>
<feature type="domain" description="YbhG-like alpha-helical hairpin" evidence="5">
    <location>
        <begin position="94"/>
        <end position="213"/>
    </location>
</feature>
<dbReference type="Pfam" id="PF25954">
    <property type="entry name" value="Beta-barrel_RND_2"/>
    <property type="match status" value="1"/>
</dbReference>
<gene>
    <name evidence="8" type="ORF">EDD75_1813</name>
</gene>
<keyword evidence="3 4" id="KW-0175">Coiled coil</keyword>
<evidence type="ECO:0000256" key="3">
    <source>
        <dbReference type="ARBA" id="ARBA00023054"/>
    </source>
</evidence>
<evidence type="ECO:0000256" key="1">
    <source>
        <dbReference type="ARBA" id="ARBA00004196"/>
    </source>
</evidence>
<protein>
    <submittedName>
        <fullName evidence="8">HlyD family secretion protein</fullName>
    </submittedName>
</protein>
<feature type="domain" description="CusB-like beta-barrel" evidence="6">
    <location>
        <begin position="258"/>
        <end position="333"/>
    </location>
</feature>
<name>A0A3N5ADI9_9THEO</name>
<dbReference type="InterPro" id="IPR050465">
    <property type="entry name" value="UPF0194_transport"/>
</dbReference>
<dbReference type="Pfam" id="PF25989">
    <property type="entry name" value="YknX_C"/>
    <property type="match status" value="1"/>
</dbReference>
<proteinExistence type="inferred from homology"/>